<keyword evidence="2" id="KW-1185">Reference proteome</keyword>
<reference evidence="1 2" key="1">
    <citation type="submission" date="2020-08" db="EMBL/GenBank/DDBJ databases">
        <title>Sequencing the genomes of 1000 actinobacteria strains.</title>
        <authorList>
            <person name="Klenk H.-P."/>
        </authorList>
    </citation>
    <scope>NUCLEOTIDE SEQUENCE [LARGE SCALE GENOMIC DNA]</scope>
    <source>
        <strain evidence="1 2">DSM 46887</strain>
    </source>
</reference>
<protein>
    <submittedName>
        <fullName evidence="1">Uncharacterized protein</fullName>
    </submittedName>
</protein>
<dbReference type="RefSeq" id="WP_184540415.1">
    <property type="nucleotide sequence ID" value="NZ_JACHMP010000001.1"/>
</dbReference>
<evidence type="ECO:0000313" key="2">
    <source>
        <dbReference type="Proteomes" id="UP000540685"/>
    </source>
</evidence>
<dbReference type="Proteomes" id="UP000540685">
    <property type="component" value="Unassembled WGS sequence"/>
</dbReference>
<name>A0A7W9IAV4_9ACTN</name>
<comment type="caution">
    <text evidence="1">The sequence shown here is derived from an EMBL/GenBank/DDBJ whole genome shotgun (WGS) entry which is preliminary data.</text>
</comment>
<dbReference type="AlphaFoldDB" id="A0A7W9IAV4"/>
<gene>
    <name evidence="1" type="ORF">F4562_000356</name>
</gene>
<dbReference type="EMBL" id="JACHMP010000001">
    <property type="protein sequence ID" value="MBB5817294.1"/>
    <property type="molecule type" value="Genomic_DNA"/>
</dbReference>
<accession>A0A7W9IAV4</accession>
<sequence>MSASPTARTYNQHHIPRPYTPGRRRLSIYVAWSYPAEAGRNVAELDDRFSTMTEVRRVAWPAYEDPKWSDPLRFQQGIAGGLELFFWGWLPFQQFVQESTGHVVPVYQRVDQAGFHTPLDERVLADTDTLFVWGLDHMITGQDATPGEIEAVRDWLTREGTCLALGPHHDVGASDDLAVRDAEYRHHGDALVPRRQRFGRYTRSLMAGLGIPVENRYGLRPAVTAEGGSAPLSIARDLDTKGWLDGVSGFNFHMHLPHYAVTTDDPDVVHVLGRQPIDMSRPPHPFTEAGNTEFNMFLWMPPGGDRAGDVIFADTTIFSSLFGIDESLRIFWNNIISAK</sequence>
<evidence type="ECO:0000313" key="1">
    <source>
        <dbReference type="EMBL" id="MBB5817294.1"/>
    </source>
</evidence>
<proteinExistence type="predicted"/>
<organism evidence="1 2">
    <name type="scientific">Streptosporangium becharense</name>
    <dbReference type="NCBI Taxonomy" id="1816182"/>
    <lineage>
        <taxon>Bacteria</taxon>
        <taxon>Bacillati</taxon>
        <taxon>Actinomycetota</taxon>
        <taxon>Actinomycetes</taxon>
        <taxon>Streptosporangiales</taxon>
        <taxon>Streptosporangiaceae</taxon>
        <taxon>Streptosporangium</taxon>
    </lineage>
</organism>